<proteinExistence type="predicted"/>
<dbReference type="RefSeq" id="WP_135184470.1">
    <property type="nucleotide sequence ID" value="NZ_JAUBKV010000001.1"/>
</dbReference>
<dbReference type="Pfam" id="PF06791">
    <property type="entry name" value="TMP_2"/>
    <property type="match status" value="1"/>
</dbReference>
<dbReference type="Proteomes" id="UP000267630">
    <property type="component" value="Chromosome 3"/>
</dbReference>
<dbReference type="EMBL" id="LR134253">
    <property type="protein sequence ID" value="VED49564.1"/>
    <property type="molecule type" value="Genomic_DNA"/>
</dbReference>
<feature type="coiled-coil region" evidence="1">
    <location>
        <begin position="835"/>
        <end position="862"/>
    </location>
</feature>
<protein>
    <submittedName>
        <fullName evidence="3">Prothage tail length tape measure</fullName>
    </submittedName>
</protein>
<feature type="coiled-coil region" evidence="1">
    <location>
        <begin position="219"/>
        <end position="267"/>
    </location>
</feature>
<gene>
    <name evidence="3" type="ORF">NCTC9997_02814</name>
</gene>
<dbReference type="InterPro" id="IPR009628">
    <property type="entry name" value="Phage_tape_measure_N"/>
</dbReference>
<keyword evidence="1" id="KW-0175">Coiled coil</keyword>
<evidence type="ECO:0000256" key="1">
    <source>
        <dbReference type="SAM" id="Coils"/>
    </source>
</evidence>
<dbReference type="Pfam" id="PF24622">
    <property type="entry name" value="TMP_4"/>
    <property type="match status" value="1"/>
</dbReference>
<evidence type="ECO:0000313" key="4">
    <source>
        <dbReference type="Proteomes" id="UP000267630"/>
    </source>
</evidence>
<feature type="coiled-coil region" evidence="1">
    <location>
        <begin position="111"/>
        <end position="170"/>
    </location>
</feature>
<accession>A0A7Z8ZAD9</accession>
<keyword evidence="4" id="KW-1185">Reference proteome</keyword>
<evidence type="ECO:0000313" key="3">
    <source>
        <dbReference type="EMBL" id="VED49564.1"/>
    </source>
</evidence>
<feature type="domain" description="Bacteriophage tail tape measure N-terminal" evidence="2">
    <location>
        <begin position="267"/>
        <end position="471"/>
    </location>
</feature>
<organism evidence="3 4">
    <name type="scientific">Raoultella terrigena</name>
    <name type="common">Klebsiella terrigena</name>
    <dbReference type="NCBI Taxonomy" id="577"/>
    <lineage>
        <taxon>Bacteria</taxon>
        <taxon>Pseudomonadati</taxon>
        <taxon>Pseudomonadota</taxon>
        <taxon>Gammaproteobacteria</taxon>
        <taxon>Enterobacterales</taxon>
        <taxon>Enterobacteriaceae</taxon>
        <taxon>Klebsiella/Raoultella group</taxon>
        <taxon>Raoultella</taxon>
    </lineage>
</organism>
<reference evidence="3 4" key="1">
    <citation type="submission" date="2018-12" db="EMBL/GenBank/DDBJ databases">
        <authorList>
            <consortium name="Pathogen Informatics"/>
        </authorList>
    </citation>
    <scope>NUCLEOTIDE SEQUENCE [LARGE SCALE GENOMIC DNA]</scope>
    <source>
        <strain evidence="3 4">NCTC9997</strain>
    </source>
</reference>
<name>A0A7Z8ZAD9_RAOTE</name>
<sequence length="1118" mass="120405">MTEQTSRLAIIIDSSGAEKKADSLAVALDKMTQSGDKAVVSITKVSRATDEEKEALNKLRAAIDPIGAAINTVGRRFSELKTYFDKGLIDEEEFRSLSKMLNDTTEELSGVAQAQREAEKAGKLAAAQQEAQAQSFQRMLDKIDPLTAALRNLEQQQSDLNTALESGKINSAQYDSYSKKLLETRREVIGEAQAEREAAKAHDEQAAALRRLEAQIDPVGEAFRRLNEQQRQLDSAKASGMLSPLAYDRLNSKLSESRDALEKTQTQLGRTGQSAAQTANAMRMIPAQMTDIVVGLSTGQSPFMVLMQQGGQLKDMFGGIGPAIKGVGGYVTGLINPFTLAAAAVGVLGLAYYKGSQEQDEFYKSLTMTGNQVGKTSGQLADMAARVGVTTDSTTGAAASVLNQLVSAGKVAGDSLERVTTAVVKISDATGIATEKLVADFNDIASDPVAAITKLNDQYHFLTLATYNQIKALQDEGNQQEAARVATDAYANTMQQRASDIHENLGLLESAWDSLGKTAKGAWDAMLNVGREQTLADKLATLNENIAEAQKGQAEGGFWNGFNARFSNLPEMLKQRDAIQSQITAEDTLNGILSDHDEAEQKRIKTQQEADRVNQQYLSNADKRNKAIKQQSEFLKAGAITADQYAKNVSRINEMYKDPKAPKTPKGQSYSEDAATRLLDQINQQTAAMQSQLDASDKLNSATQARVKFEQQIADLKSKTQLTADQKSILSRSDEILQAYKQQEALQNSVKTLDDYRKMQEQVKSKDEQTNDLLKTRLELLEKAKATGRLKPGEYEKTRADIYQNTDNQLPSTVRSVVGNATPTGGQLSGTFGGMQQQYSQLDQAQKDLDAWLARQEEAYAKAGVITAEGEAKMQKTRADAANAAAVIEVQKNAIITSTTQSMMDSGLSILANGFGEQSGIYKAAFAASKAYAIAQSMVAINAGIAQAASLPFPSNLMAMATVALETANIVSNIKAVADTGFAAGGYTGPGGKYQPAGVVHKGEYIFDQASTNRIGVSNLEALRNGQPLDATLGRSGFGTGVQNVNSDNSRKTTINAPIEQHFHTSPGVTPDQMALSMAQTQKRATTEAIDRVAAQVWKGDGKVGNAMRSKYPGRGIG</sequence>
<evidence type="ECO:0000259" key="2">
    <source>
        <dbReference type="Pfam" id="PF06791"/>
    </source>
</evidence>
<dbReference type="AlphaFoldDB" id="A0A7Z8ZAD9"/>